<name>A0ACC2RNC6_9FUNG</name>
<protein>
    <submittedName>
        <fullName evidence="1">Uncharacterized protein</fullName>
    </submittedName>
</protein>
<comment type="caution">
    <text evidence="1">The sequence shown here is derived from an EMBL/GenBank/DDBJ whole genome shotgun (WGS) entry which is preliminary data.</text>
</comment>
<organism evidence="1 2">
    <name type="scientific">Entomophthora muscae</name>
    <dbReference type="NCBI Taxonomy" id="34485"/>
    <lineage>
        <taxon>Eukaryota</taxon>
        <taxon>Fungi</taxon>
        <taxon>Fungi incertae sedis</taxon>
        <taxon>Zoopagomycota</taxon>
        <taxon>Entomophthoromycotina</taxon>
        <taxon>Entomophthoromycetes</taxon>
        <taxon>Entomophthorales</taxon>
        <taxon>Entomophthoraceae</taxon>
        <taxon>Entomophthora</taxon>
    </lineage>
</organism>
<accession>A0ACC2RNC6</accession>
<sequence>MYKQNSSSLASNSSLTGYYEFFLKALGKSSALVVISFGIFGALRNSSICYYVCSGSFTTQITTMFLKFYFKAPRPKDSIKTGFGLPSSHSAHAAFMCVFLAPLLLAEGIYRNYFPLILLFGWSFGVSYSRYYFKAHSFYQIFIGIAVGFIFGIVYNLLYLIDKATTSSILIE</sequence>
<dbReference type="EMBL" id="QTSX02007108">
    <property type="protein sequence ID" value="KAJ9051546.1"/>
    <property type="molecule type" value="Genomic_DNA"/>
</dbReference>
<keyword evidence="2" id="KW-1185">Reference proteome</keyword>
<evidence type="ECO:0000313" key="1">
    <source>
        <dbReference type="EMBL" id="KAJ9051546.1"/>
    </source>
</evidence>
<reference evidence="1" key="1">
    <citation type="submission" date="2022-04" db="EMBL/GenBank/DDBJ databases">
        <title>Genome of the entomopathogenic fungus Entomophthora muscae.</title>
        <authorList>
            <person name="Elya C."/>
            <person name="Lovett B.R."/>
            <person name="Lee E."/>
            <person name="Macias A.M."/>
            <person name="Hajek A.E."/>
            <person name="De Bivort B.L."/>
            <person name="Kasson M.T."/>
            <person name="De Fine Licht H.H."/>
            <person name="Stajich J.E."/>
        </authorList>
    </citation>
    <scope>NUCLEOTIDE SEQUENCE</scope>
    <source>
        <strain evidence="1">Berkeley</strain>
    </source>
</reference>
<gene>
    <name evidence="1" type="ORF">DSO57_1003484</name>
</gene>
<evidence type="ECO:0000313" key="2">
    <source>
        <dbReference type="Proteomes" id="UP001165960"/>
    </source>
</evidence>
<dbReference type="Proteomes" id="UP001165960">
    <property type="component" value="Unassembled WGS sequence"/>
</dbReference>
<proteinExistence type="predicted"/>